<evidence type="ECO:0000313" key="1">
    <source>
        <dbReference type="Proteomes" id="UP000887565"/>
    </source>
</evidence>
<dbReference type="WBParaSite" id="nRc.2.0.1.t46327-RA">
    <property type="protein sequence ID" value="nRc.2.0.1.t46327-RA"/>
    <property type="gene ID" value="nRc.2.0.1.g46327"/>
</dbReference>
<dbReference type="Proteomes" id="UP000887565">
    <property type="component" value="Unplaced"/>
</dbReference>
<reference evidence="2" key="1">
    <citation type="submission" date="2022-11" db="UniProtKB">
        <authorList>
            <consortium name="WormBaseParasite"/>
        </authorList>
    </citation>
    <scope>IDENTIFICATION</scope>
</reference>
<proteinExistence type="predicted"/>
<accession>A0A915L6D1</accession>
<evidence type="ECO:0000313" key="2">
    <source>
        <dbReference type="WBParaSite" id="nRc.2.0.1.t46327-RA"/>
    </source>
</evidence>
<sequence>MVQPTAMDAETNMTMDQMLMDIPKKAPLTSPCQWTLCLPATLLPSTTPIVDPPIYLATPAILLRPPIIATRLLNYTNF</sequence>
<keyword evidence="1" id="KW-1185">Reference proteome</keyword>
<organism evidence="1 2">
    <name type="scientific">Romanomermis culicivorax</name>
    <name type="common">Nematode worm</name>
    <dbReference type="NCBI Taxonomy" id="13658"/>
    <lineage>
        <taxon>Eukaryota</taxon>
        <taxon>Metazoa</taxon>
        <taxon>Ecdysozoa</taxon>
        <taxon>Nematoda</taxon>
        <taxon>Enoplea</taxon>
        <taxon>Dorylaimia</taxon>
        <taxon>Mermithida</taxon>
        <taxon>Mermithoidea</taxon>
        <taxon>Mermithidae</taxon>
        <taxon>Romanomermis</taxon>
    </lineage>
</organism>
<dbReference type="AlphaFoldDB" id="A0A915L6D1"/>
<name>A0A915L6D1_ROMCU</name>
<protein>
    <submittedName>
        <fullName evidence="2">Uncharacterized protein</fullName>
    </submittedName>
</protein>